<comment type="caution">
    <text evidence="11">The sequence shown here is derived from an EMBL/GenBank/DDBJ whole genome shotgun (WGS) entry which is preliminary data.</text>
</comment>
<evidence type="ECO:0000256" key="6">
    <source>
        <dbReference type="ARBA" id="ARBA00022968"/>
    </source>
</evidence>
<organism evidence="11 12">
    <name type="scientific">Polarella glacialis</name>
    <name type="common">Dinoflagellate</name>
    <dbReference type="NCBI Taxonomy" id="89957"/>
    <lineage>
        <taxon>Eukaryota</taxon>
        <taxon>Sar</taxon>
        <taxon>Alveolata</taxon>
        <taxon>Dinophyceae</taxon>
        <taxon>Suessiales</taxon>
        <taxon>Suessiaceae</taxon>
        <taxon>Polarella</taxon>
    </lineage>
</organism>
<feature type="non-terminal residue" evidence="11">
    <location>
        <position position="439"/>
    </location>
</feature>
<keyword evidence="3 10" id="KW-0328">Glycosyltransferase</keyword>
<proteinExistence type="inferred from homology"/>
<dbReference type="EMBL" id="CAJNNV010016383">
    <property type="protein sequence ID" value="CAE8604386.1"/>
    <property type="molecule type" value="Genomic_DNA"/>
</dbReference>
<keyword evidence="4" id="KW-0808">Transferase</keyword>
<dbReference type="EC" id="2.4.1.-" evidence="10"/>
<keyword evidence="8 10" id="KW-0333">Golgi apparatus</keyword>
<dbReference type="AlphaFoldDB" id="A0A813EWY2"/>
<accession>A0A813EWY2</accession>
<keyword evidence="6" id="KW-0735">Signal-anchor</keyword>
<dbReference type="GO" id="GO:0016758">
    <property type="term" value="F:hexosyltransferase activity"/>
    <property type="evidence" value="ECO:0007669"/>
    <property type="project" value="InterPro"/>
</dbReference>
<keyword evidence="5" id="KW-0812">Transmembrane</keyword>
<evidence type="ECO:0000256" key="8">
    <source>
        <dbReference type="ARBA" id="ARBA00023034"/>
    </source>
</evidence>
<evidence type="ECO:0000256" key="9">
    <source>
        <dbReference type="ARBA" id="ARBA00023136"/>
    </source>
</evidence>
<dbReference type="Proteomes" id="UP000654075">
    <property type="component" value="Unassembled WGS sequence"/>
</dbReference>
<evidence type="ECO:0000256" key="7">
    <source>
        <dbReference type="ARBA" id="ARBA00022989"/>
    </source>
</evidence>
<dbReference type="PANTHER" id="PTHR11214">
    <property type="entry name" value="BETA-1,3-N-ACETYLGLUCOSAMINYLTRANSFERASE"/>
    <property type="match status" value="1"/>
</dbReference>
<gene>
    <name evidence="11" type="ORF">PGLA1383_LOCUS22549</name>
</gene>
<evidence type="ECO:0000256" key="1">
    <source>
        <dbReference type="ARBA" id="ARBA00004323"/>
    </source>
</evidence>
<evidence type="ECO:0000256" key="3">
    <source>
        <dbReference type="ARBA" id="ARBA00022676"/>
    </source>
</evidence>
<dbReference type="InterPro" id="IPR002659">
    <property type="entry name" value="Glyco_trans_31"/>
</dbReference>
<evidence type="ECO:0000256" key="10">
    <source>
        <dbReference type="RuleBase" id="RU363063"/>
    </source>
</evidence>
<comment type="subcellular location">
    <subcellularLocation>
        <location evidence="1 10">Golgi apparatus membrane</location>
        <topology evidence="1 10">Single-pass type II membrane protein</topology>
    </subcellularLocation>
</comment>
<sequence length="439" mass="49184">ASFQIHEAWEEDPALFDACPEGVLTALVYLSIAQEKDWKYKLLHRATFLLYSTPSLAYNLQTFGRWPMSDRLIRTMYHNSDVLGKQPLRLGEVDVQSRGIATPGLDEDFQIKTGGGGPARRPAAACCFASVSMIMTAPESFEKRRIIRSTLRELTSGVAMGDLGADVIVRFAIGNKYPDWTEAKQRNITDMLLSESSSYGDLAILNISDASLVAWSDFETPYSDYIPVPVWYVPGYCDTGKTWHLFQWALTQFPSADLIFKQDDDAIVDWRVALTRFAGRALPQGNLSSSSQLPSLFLGRQHSYSGILAFNYQTTCANGELYGFSRDVVSWIGENTHSLVGAEDLRACEWADLFDRSHPQDPINRHGILEPGQGPDGYCGAWVHMVKTDEQYLACYQDRVNGCTTTDHNVCWSHSWGECQDPSMGEGIFDNNTQHWKLP</sequence>
<reference evidence="11" key="1">
    <citation type="submission" date="2021-02" db="EMBL/GenBank/DDBJ databases">
        <authorList>
            <person name="Dougan E. K."/>
            <person name="Rhodes N."/>
            <person name="Thang M."/>
            <person name="Chan C."/>
        </authorList>
    </citation>
    <scope>NUCLEOTIDE SEQUENCE</scope>
</reference>
<protein>
    <recommendedName>
        <fullName evidence="10">Hexosyltransferase</fullName>
        <ecNumber evidence="10">2.4.1.-</ecNumber>
    </recommendedName>
</protein>
<dbReference type="GO" id="GO:0000139">
    <property type="term" value="C:Golgi membrane"/>
    <property type="evidence" value="ECO:0007669"/>
    <property type="project" value="UniProtKB-SubCell"/>
</dbReference>
<keyword evidence="9" id="KW-0472">Membrane</keyword>
<keyword evidence="7" id="KW-1133">Transmembrane helix</keyword>
<evidence type="ECO:0000256" key="5">
    <source>
        <dbReference type="ARBA" id="ARBA00022692"/>
    </source>
</evidence>
<evidence type="ECO:0000256" key="2">
    <source>
        <dbReference type="ARBA" id="ARBA00008661"/>
    </source>
</evidence>
<evidence type="ECO:0000313" key="11">
    <source>
        <dbReference type="EMBL" id="CAE8604386.1"/>
    </source>
</evidence>
<evidence type="ECO:0000256" key="4">
    <source>
        <dbReference type="ARBA" id="ARBA00022679"/>
    </source>
</evidence>
<name>A0A813EWY2_POLGL</name>
<keyword evidence="12" id="KW-1185">Reference proteome</keyword>
<evidence type="ECO:0000313" key="12">
    <source>
        <dbReference type="Proteomes" id="UP000654075"/>
    </source>
</evidence>
<comment type="similarity">
    <text evidence="2 10">Belongs to the glycosyltransferase 31 family.</text>
</comment>